<evidence type="ECO:0008006" key="4">
    <source>
        <dbReference type="Google" id="ProtNLM"/>
    </source>
</evidence>
<feature type="signal peptide" evidence="1">
    <location>
        <begin position="1"/>
        <end position="27"/>
    </location>
</feature>
<dbReference type="RefSeq" id="WP_035537866.1">
    <property type="nucleotide sequence ID" value="NZ_ARYL01000012.1"/>
</dbReference>
<keyword evidence="1" id="KW-0732">Signal</keyword>
<dbReference type="Proteomes" id="UP000024942">
    <property type="component" value="Unassembled WGS sequence"/>
</dbReference>
<reference evidence="2 3" key="1">
    <citation type="journal article" date="2014" name="Antonie Van Leeuwenhoek">
        <title>Hyphomonas beringensis sp. nov. and Hyphomonas chukchiensis sp. nov., isolated from surface seawater of the Bering Sea and Chukchi Sea.</title>
        <authorList>
            <person name="Li C."/>
            <person name="Lai Q."/>
            <person name="Li G."/>
            <person name="Dong C."/>
            <person name="Wang J."/>
            <person name="Liao Y."/>
            <person name="Shao Z."/>
        </authorList>
    </citation>
    <scope>NUCLEOTIDE SEQUENCE [LARGE SCALE GENOMIC DNA]</scope>
    <source>
        <strain evidence="2 3">SCH89</strain>
    </source>
</reference>
<dbReference type="EMBL" id="ARYL01000012">
    <property type="protein sequence ID" value="KDA02653.1"/>
    <property type="molecule type" value="Genomic_DNA"/>
</dbReference>
<dbReference type="STRING" id="1280953.HOC_09409"/>
<dbReference type="OrthoDB" id="6400990at2"/>
<comment type="caution">
    <text evidence="2">The sequence shown here is derived from an EMBL/GenBank/DDBJ whole genome shotgun (WGS) entry which is preliminary data.</text>
</comment>
<dbReference type="Pfam" id="PF20101">
    <property type="entry name" value="DUF6491"/>
    <property type="match status" value="1"/>
</dbReference>
<evidence type="ECO:0000256" key="1">
    <source>
        <dbReference type="SAM" id="SignalP"/>
    </source>
</evidence>
<dbReference type="PATRIC" id="fig|1280953.3.peg.1899"/>
<gene>
    <name evidence="2" type="ORF">HOC_09409</name>
</gene>
<evidence type="ECO:0000313" key="2">
    <source>
        <dbReference type="EMBL" id="KDA02653.1"/>
    </source>
</evidence>
<sequence length="145" mass="15303">MMRLITLALSTALLAACASHTPTPAKAKGVAQFAGDARLGEEVNKVCFASTIDGFHDATDDTVVLSKGRDDYLIETFGGCFNLDQAQRLGVDSTTGCLGKGDHIITSDSISGHSDTGFGVQRCTIKAMYKWDAKAEAPAEAEESQ</sequence>
<protein>
    <recommendedName>
        <fullName evidence="4">Lipoprotein</fullName>
    </recommendedName>
</protein>
<name>A0A059G840_9PROT</name>
<dbReference type="AlphaFoldDB" id="A0A059G840"/>
<proteinExistence type="predicted"/>
<feature type="chain" id="PRO_5001578040" description="Lipoprotein" evidence="1">
    <location>
        <begin position="28"/>
        <end position="145"/>
    </location>
</feature>
<accession>A0A059G840</accession>
<keyword evidence="3" id="KW-1185">Reference proteome</keyword>
<dbReference type="PROSITE" id="PS51257">
    <property type="entry name" value="PROKAR_LIPOPROTEIN"/>
    <property type="match status" value="1"/>
</dbReference>
<dbReference type="eggNOG" id="ENOG5033GQY">
    <property type="taxonomic scope" value="Bacteria"/>
</dbReference>
<organism evidence="2 3">
    <name type="scientific">Hyphomonas oceanitis SCH89</name>
    <dbReference type="NCBI Taxonomy" id="1280953"/>
    <lineage>
        <taxon>Bacteria</taxon>
        <taxon>Pseudomonadati</taxon>
        <taxon>Pseudomonadota</taxon>
        <taxon>Alphaproteobacteria</taxon>
        <taxon>Hyphomonadales</taxon>
        <taxon>Hyphomonadaceae</taxon>
        <taxon>Hyphomonas</taxon>
    </lineage>
</organism>
<dbReference type="InterPro" id="IPR045500">
    <property type="entry name" value="DUF6491"/>
</dbReference>
<evidence type="ECO:0000313" key="3">
    <source>
        <dbReference type="Proteomes" id="UP000024942"/>
    </source>
</evidence>